<organism evidence="1 2">
    <name type="scientific">Desulforapulum autotrophicum (strain ATCC 43914 / DSM 3382 / VKM B-1955 / HRM2)</name>
    <name type="common">Desulfobacterium autotrophicum</name>
    <dbReference type="NCBI Taxonomy" id="177437"/>
    <lineage>
        <taxon>Bacteria</taxon>
        <taxon>Pseudomonadati</taxon>
        <taxon>Thermodesulfobacteriota</taxon>
        <taxon>Desulfobacteria</taxon>
        <taxon>Desulfobacterales</taxon>
        <taxon>Desulfobacteraceae</taxon>
        <taxon>Desulforapulum</taxon>
    </lineage>
</organism>
<dbReference type="eggNOG" id="ENOG50337FS">
    <property type="taxonomic scope" value="Bacteria"/>
</dbReference>
<dbReference type="RefSeq" id="WP_012663349.1">
    <property type="nucleotide sequence ID" value="NC_012109.1"/>
</dbReference>
<dbReference type="OrthoDB" id="2340053at2"/>
<dbReference type="KEGG" id="dat:HRM2_p00660"/>
<reference evidence="1 2" key="1">
    <citation type="journal article" date="2009" name="Environ. Microbiol.">
        <title>Genome sequence of Desulfobacterium autotrophicum HRM2, a marine sulfate reducer oxidizing organic carbon completely to carbon dioxide.</title>
        <authorList>
            <person name="Strittmatter A.W."/>
            <person name="Liesegang H."/>
            <person name="Rabus R."/>
            <person name="Decker I."/>
            <person name="Amann J."/>
            <person name="Andres S."/>
            <person name="Henne A."/>
            <person name="Fricke W.F."/>
            <person name="Martinez-Arias R."/>
            <person name="Bartels D."/>
            <person name="Goesmann A."/>
            <person name="Krause L."/>
            <person name="Puehler A."/>
            <person name="Klenk H.P."/>
            <person name="Richter M."/>
            <person name="Schuler M."/>
            <person name="Gloeckner F.O."/>
            <person name="Meyerdierks A."/>
            <person name="Gottschalk G."/>
            <person name="Amann R."/>
        </authorList>
    </citation>
    <scope>NUCLEOTIDE SEQUENCE [LARGE SCALE GENOMIC DNA]</scope>
    <source>
        <strain evidence="2">ATCC 43914 / DSM 3382 / HRM2</strain>
        <plasmid evidence="2">Plasmid pHRM2a</plasmid>
    </source>
</reference>
<gene>
    <name evidence="1" type="ORF">HRM2_p00660</name>
</gene>
<geneLocation type="plasmid" evidence="1 2">
    <name>pHRM2a</name>
</geneLocation>
<dbReference type="Proteomes" id="UP000000442">
    <property type="component" value="Plasmid pHRM2a"/>
</dbReference>
<dbReference type="AlphaFoldDB" id="C0QMR6"/>
<keyword evidence="1" id="KW-0614">Plasmid</keyword>
<evidence type="ECO:0000313" key="1">
    <source>
        <dbReference type="EMBL" id="ACN18060.1"/>
    </source>
</evidence>
<name>C0QMR6_DESAH</name>
<dbReference type="HOGENOM" id="CLU_139659_0_0_7"/>
<dbReference type="EMBL" id="CP001088">
    <property type="protein sequence ID" value="ACN18060.1"/>
    <property type="molecule type" value="Genomic_DNA"/>
</dbReference>
<proteinExistence type="predicted"/>
<protein>
    <submittedName>
        <fullName evidence="1">Secreted protein</fullName>
    </submittedName>
</protein>
<evidence type="ECO:0000313" key="2">
    <source>
        <dbReference type="Proteomes" id="UP000000442"/>
    </source>
</evidence>
<keyword evidence="2" id="KW-1185">Reference proteome</keyword>
<sequence length="142" mass="15683">MSIWDATKTALKYTSPVSWLIAEGAEKAATSIANASDKGLEQLEEEVAKQTLQMQFAQQQARIEQELAIARRIDNAEEVEIEEFYDTSGKGKVGLSVNQASQTASVGVGAGGRRVTKRVYHFKGWRLQDPESIEQHLSDIES</sequence>
<accession>C0QMR6</accession>